<gene>
    <name evidence="6" type="ORF">ACFFGG_10055</name>
</gene>
<feature type="domain" description="HTH lysR-type" evidence="5">
    <location>
        <begin position="1"/>
        <end position="56"/>
    </location>
</feature>
<dbReference type="Pfam" id="PF03466">
    <property type="entry name" value="LysR_substrate"/>
    <property type="match status" value="1"/>
</dbReference>
<dbReference type="InterPro" id="IPR000847">
    <property type="entry name" value="LysR_HTH_N"/>
</dbReference>
<comment type="caution">
    <text evidence="6">The sequence shown here is derived from an EMBL/GenBank/DDBJ whole genome shotgun (WGS) entry which is preliminary data.</text>
</comment>
<sequence>MNLLELFDVVWRTRNLTVAGEQLGLSQPAVSHALARLRRTYGDALFVRLPRGVEPTPLAVRIAPVVSDALRAIRDTLAKPTFEPQAARRHFRMAMSDIGERFFMPRLWMHLAREAPGVSCECLSPGLDELQQGLASGEIDLAVGFFPGLGAQIRRQALFSERFVYLAQKKHPLLRGDGGAAALRHTPHVLASPPGSHHLAAVERVLMRRDVRVPIVLRVRSFLSIGPIVAETDLVSPIPSNLAQIIAGHLPLRLIEPPIELPSFDVCMYWHRRFDDDPALGWLRRLMAETFGTQAPASSRRATRQAMSHAH</sequence>
<dbReference type="Gene3D" id="1.10.10.10">
    <property type="entry name" value="Winged helix-like DNA-binding domain superfamily/Winged helix DNA-binding domain"/>
    <property type="match status" value="1"/>
</dbReference>
<evidence type="ECO:0000256" key="3">
    <source>
        <dbReference type="ARBA" id="ARBA00023125"/>
    </source>
</evidence>
<keyword evidence="3" id="KW-0238">DNA-binding</keyword>
<comment type="similarity">
    <text evidence="1">Belongs to the LysR transcriptional regulatory family.</text>
</comment>
<dbReference type="RefSeq" id="WP_293226870.1">
    <property type="nucleotide sequence ID" value="NZ_JBHLTN010000018.1"/>
</dbReference>
<evidence type="ECO:0000256" key="2">
    <source>
        <dbReference type="ARBA" id="ARBA00023015"/>
    </source>
</evidence>
<dbReference type="Gene3D" id="3.40.190.10">
    <property type="entry name" value="Periplasmic binding protein-like II"/>
    <property type="match status" value="2"/>
</dbReference>
<dbReference type="PANTHER" id="PTHR30118">
    <property type="entry name" value="HTH-TYPE TRANSCRIPTIONAL REGULATOR LEUO-RELATED"/>
    <property type="match status" value="1"/>
</dbReference>
<evidence type="ECO:0000256" key="1">
    <source>
        <dbReference type="ARBA" id="ARBA00009437"/>
    </source>
</evidence>
<dbReference type="InterPro" id="IPR005119">
    <property type="entry name" value="LysR_subst-bd"/>
</dbReference>
<protein>
    <submittedName>
        <fullName evidence="6">LysR family transcriptional regulator</fullName>
    </submittedName>
</protein>
<organism evidence="6 7">
    <name type="scientific">Ottowia pentelensis</name>
    <dbReference type="NCBI Taxonomy" id="511108"/>
    <lineage>
        <taxon>Bacteria</taxon>
        <taxon>Pseudomonadati</taxon>
        <taxon>Pseudomonadota</taxon>
        <taxon>Betaproteobacteria</taxon>
        <taxon>Burkholderiales</taxon>
        <taxon>Comamonadaceae</taxon>
        <taxon>Ottowia</taxon>
    </lineage>
</organism>
<dbReference type="PANTHER" id="PTHR30118:SF15">
    <property type="entry name" value="TRANSCRIPTIONAL REGULATORY PROTEIN"/>
    <property type="match status" value="1"/>
</dbReference>
<dbReference type="CDD" id="cd08459">
    <property type="entry name" value="PBP2_DntR_NahR_LinR_like"/>
    <property type="match status" value="1"/>
</dbReference>
<evidence type="ECO:0000313" key="7">
    <source>
        <dbReference type="Proteomes" id="UP001589834"/>
    </source>
</evidence>
<evidence type="ECO:0000259" key="5">
    <source>
        <dbReference type="PROSITE" id="PS50931"/>
    </source>
</evidence>
<dbReference type="SUPFAM" id="SSF46785">
    <property type="entry name" value="Winged helix' DNA-binding domain"/>
    <property type="match status" value="1"/>
</dbReference>
<keyword evidence="2" id="KW-0805">Transcription regulation</keyword>
<dbReference type="EMBL" id="JBHLTN010000018">
    <property type="protein sequence ID" value="MFC0592902.1"/>
    <property type="molecule type" value="Genomic_DNA"/>
</dbReference>
<name>A0ABV6PU53_9BURK</name>
<proteinExistence type="inferred from homology"/>
<dbReference type="Proteomes" id="UP001589834">
    <property type="component" value="Unassembled WGS sequence"/>
</dbReference>
<dbReference type="InterPro" id="IPR036388">
    <property type="entry name" value="WH-like_DNA-bd_sf"/>
</dbReference>
<dbReference type="SUPFAM" id="SSF53850">
    <property type="entry name" value="Periplasmic binding protein-like II"/>
    <property type="match status" value="1"/>
</dbReference>
<dbReference type="PROSITE" id="PS50931">
    <property type="entry name" value="HTH_LYSR"/>
    <property type="match status" value="1"/>
</dbReference>
<evidence type="ECO:0000256" key="4">
    <source>
        <dbReference type="ARBA" id="ARBA00023163"/>
    </source>
</evidence>
<dbReference type="InterPro" id="IPR050389">
    <property type="entry name" value="LysR-type_TF"/>
</dbReference>
<reference evidence="6 7" key="1">
    <citation type="submission" date="2024-09" db="EMBL/GenBank/DDBJ databases">
        <authorList>
            <person name="Sun Q."/>
            <person name="Mori K."/>
        </authorList>
    </citation>
    <scope>NUCLEOTIDE SEQUENCE [LARGE SCALE GENOMIC DNA]</scope>
    <source>
        <strain evidence="6 7">NCAIM B.02336</strain>
    </source>
</reference>
<keyword evidence="7" id="KW-1185">Reference proteome</keyword>
<dbReference type="Pfam" id="PF00126">
    <property type="entry name" value="HTH_1"/>
    <property type="match status" value="1"/>
</dbReference>
<dbReference type="InterPro" id="IPR036390">
    <property type="entry name" value="WH_DNA-bd_sf"/>
</dbReference>
<accession>A0ABV6PU53</accession>
<keyword evidence="4" id="KW-0804">Transcription</keyword>
<evidence type="ECO:0000313" key="6">
    <source>
        <dbReference type="EMBL" id="MFC0592902.1"/>
    </source>
</evidence>
<dbReference type="PRINTS" id="PR00039">
    <property type="entry name" value="HTHLYSR"/>
</dbReference>